<feature type="region of interest" description="Disordered" evidence="1">
    <location>
        <begin position="57"/>
        <end position="88"/>
    </location>
</feature>
<dbReference type="Proteomes" id="UP001161691">
    <property type="component" value="Unassembled WGS sequence"/>
</dbReference>
<comment type="caution">
    <text evidence="2">The sequence shown here is derived from an EMBL/GenBank/DDBJ whole genome shotgun (WGS) entry which is preliminary data.</text>
</comment>
<keyword evidence="3" id="KW-1185">Reference proteome</keyword>
<dbReference type="EMBL" id="JAGRPV010000001">
    <property type="protein sequence ID" value="MDI4647869.1"/>
    <property type="molecule type" value="Genomic_DNA"/>
</dbReference>
<evidence type="ECO:0000256" key="1">
    <source>
        <dbReference type="SAM" id="MobiDB-lite"/>
    </source>
</evidence>
<evidence type="ECO:0000313" key="2">
    <source>
        <dbReference type="EMBL" id="MDI4647869.1"/>
    </source>
</evidence>
<proteinExistence type="predicted"/>
<reference evidence="2" key="1">
    <citation type="submission" date="2023-04" db="EMBL/GenBank/DDBJ databases">
        <title>Comparative genomic analysis of Cohnella hashimotonis sp. nov., isolated from the International Space Station.</title>
        <authorList>
            <person name="Venkateswaran K."/>
            <person name="Simpson A."/>
        </authorList>
    </citation>
    <scope>NUCLEOTIDE SEQUENCE</scope>
    <source>
        <strain evidence="2">F6_2S_P_1</strain>
    </source>
</reference>
<accession>A0ABT6TM06</accession>
<organism evidence="2 3">
    <name type="scientific">Cohnella hashimotonis</name>
    <dbReference type="NCBI Taxonomy" id="2826895"/>
    <lineage>
        <taxon>Bacteria</taxon>
        <taxon>Bacillati</taxon>
        <taxon>Bacillota</taxon>
        <taxon>Bacilli</taxon>
        <taxon>Bacillales</taxon>
        <taxon>Paenibacillaceae</taxon>
        <taxon>Cohnella</taxon>
    </lineage>
</organism>
<evidence type="ECO:0000313" key="3">
    <source>
        <dbReference type="Proteomes" id="UP001161691"/>
    </source>
</evidence>
<name>A0ABT6TM06_9BACL</name>
<dbReference type="RefSeq" id="WP_282910612.1">
    <property type="nucleotide sequence ID" value="NZ_JAGRPV010000001.1"/>
</dbReference>
<evidence type="ECO:0008006" key="4">
    <source>
        <dbReference type="Google" id="ProtNLM"/>
    </source>
</evidence>
<protein>
    <recommendedName>
        <fullName evidence="4">Regulatory protein YycH domain-containing protein</fullName>
    </recommendedName>
</protein>
<gene>
    <name evidence="2" type="ORF">KB449_23160</name>
</gene>
<sequence>MKKYLFVFAILLIIGSGAIIYSQYFASRGIADASKMYENDENDQEMNQAGAIASSDSYPLASATSGGEQSLESGDMDFSQSGEDLDSTNAQGNRFSHSLISELTNVQLSPEIKRLTDSQFNQFVSHAKAYEMENQSFQGWLLTSDDQLVYFPPYYLTNVRDEEAEIYKLPVTLGEHIEMKLFADDQFLILDADKNIVWDISINRTTSMDKTKSSIDIYAGYQFFQPSALKNLKILFGSMVGNSYPMWAADGKDDLYQIDLDNFTLTSQQTFDGWRTLSGYKSMSQGSEYVYQFNSSANAFRKFNLSQNAEEYEFDLKGTPLNGANIVDIVSDKSNIIYILVQDGDKGKWYQTNEKLFHYLRSASAFPDGTTWGSIRKSWYLFSGQSEEIAIYDPSMVVPVKLLPTLEGWEDEDMNQVKR</sequence>